<reference evidence="1" key="2">
    <citation type="submission" date="2013-05" db="EMBL/GenBank/DDBJ databases">
        <authorList>
            <person name="Carter J.-M."/>
            <person name="Baker S.C."/>
            <person name="Pink R."/>
            <person name="Carter D.R.F."/>
            <person name="Collins A."/>
            <person name="Tomlin J."/>
            <person name="Gibbs M."/>
            <person name="Breuker C.J."/>
        </authorList>
    </citation>
    <scope>NUCLEOTIDE SEQUENCE</scope>
    <source>
        <tissue evidence="1">Ovary</tissue>
    </source>
</reference>
<proteinExistence type="predicted"/>
<evidence type="ECO:0000313" key="1">
    <source>
        <dbReference type="EMBL" id="JAA78207.1"/>
    </source>
</evidence>
<organism evidence="1">
    <name type="scientific">Pararge aegeria</name>
    <name type="common">speckled wood butterfly</name>
    <dbReference type="NCBI Taxonomy" id="116150"/>
    <lineage>
        <taxon>Eukaryota</taxon>
        <taxon>Metazoa</taxon>
        <taxon>Ecdysozoa</taxon>
        <taxon>Arthropoda</taxon>
        <taxon>Hexapoda</taxon>
        <taxon>Insecta</taxon>
        <taxon>Pterygota</taxon>
        <taxon>Neoptera</taxon>
        <taxon>Endopterygota</taxon>
        <taxon>Lepidoptera</taxon>
        <taxon>Glossata</taxon>
        <taxon>Ditrysia</taxon>
        <taxon>Papilionoidea</taxon>
        <taxon>Nymphalidae</taxon>
        <taxon>Satyrinae</taxon>
        <taxon>Satyrini</taxon>
        <taxon>Parargina</taxon>
        <taxon>Pararge</taxon>
    </lineage>
</organism>
<accession>S4PRX4</accession>
<sequence length="67" mass="8511">MLGLYRFYNRVRFFFGNQFVIHVYTYILRYNTTEQKPILSSLELKCFDFFSDRYRYIMLQIFFNFFK</sequence>
<dbReference type="AlphaFoldDB" id="S4PRX4"/>
<protein>
    <submittedName>
        <fullName evidence="1">Uncharacterized protein</fullName>
    </submittedName>
</protein>
<name>S4PRX4_9NEOP</name>
<reference evidence="1" key="1">
    <citation type="journal article" date="2013" name="BMC Genomics">
        <title>Unscrambling butterfly oogenesis.</title>
        <authorList>
            <person name="Carter J.M."/>
            <person name="Baker S.C."/>
            <person name="Pink R."/>
            <person name="Carter D.R."/>
            <person name="Collins A."/>
            <person name="Tomlin J."/>
            <person name="Gibbs M."/>
            <person name="Breuker C.J."/>
        </authorList>
    </citation>
    <scope>NUCLEOTIDE SEQUENCE</scope>
    <source>
        <tissue evidence="1">Ovary</tissue>
    </source>
</reference>
<dbReference type="EMBL" id="GAIX01014353">
    <property type="protein sequence ID" value="JAA78207.1"/>
    <property type="molecule type" value="Transcribed_RNA"/>
</dbReference>